<name>A0A9Q0FL43_9ROSI</name>
<evidence type="ECO:0008006" key="4">
    <source>
        <dbReference type="Google" id="ProtNLM"/>
    </source>
</evidence>
<evidence type="ECO:0000313" key="2">
    <source>
        <dbReference type="EMBL" id="KAJ4832595.1"/>
    </source>
</evidence>
<organism evidence="2 3">
    <name type="scientific">Turnera subulata</name>
    <dbReference type="NCBI Taxonomy" id="218843"/>
    <lineage>
        <taxon>Eukaryota</taxon>
        <taxon>Viridiplantae</taxon>
        <taxon>Streptophyta</taxon>
        <taxon>Embryophyta</taxon>
        <taxon>Tracheophyta</taxon>
        <taxon>Spermatophyta</taxon>
        <taxon>Magnoliopsida</taxon>
        <taxon>eudicotyledons</taxon>
        <taxon>Gunneridae</taxon>
        <taxon>Pentapetalae</taxon>
        <taxon>rosids</taxon>
        <taxon>fabids</taxon>
        <taxon>Malpighiales</taxon>
        <taxon>Passifloraceae</taxon>
        <taxon>Turnera</taxon>
    </lineage>
</organism>
<dbReference type="OrthoDB" id="1600564at2759"/>
<dbReference type="InterPro" id="IPR050592">
    <property type="entry name" value="GDSL_lipolytic_enzyme"/>
</dbReference>
<keyword evidence="3" id="KW-1185">Reference proteome</keyword>
<proteinExistence type="inferred from homology"/>
<reference evidence="2" key="2">
    <citation type="journal article" date="2023" name="Plants (Basel)">
        <title>Annotation of the Turnera subulata (Passifloraceae) Draft Genome Reveals the S-Locus Evolved after the Divergence of Turneroideae from Passifloroideae in a Stepwise Manner.</title>
        <authorList>
            <person name="Henning P.M."/>
            <person name="Roalson E.H."/>
            <person name="Mir W."/>
            <person name="McCubbin A.G."/>
            <person name="Shore J.S."/>
        </authorList>
    </citation>
    <scope>NUCLEOTIDE SEQUENCE</scope>
    <source>
        <strain evidence="2">F60SS</strain>
    </source>
</reference>
<protein>
    <recommendedName>
        <fullName evidence="4">GDSL esterase/lipase</fullName>
    </recommendedName>
</protein>
<sequence>MKNPQELYDLGGRLFIICGVAPLGCLPMQMTVRLVDTCLEDENAASRSYNGKLESLLPTLKESLPGSTIAYANVYDPIVDMVDHPQKYGFVETHRGCCGTGVVEVSFLCNVATPVCSNASQYLFWDSFHPAEVAYKFLFDVLVEEILNELSTK</sequence>
<dbReference type="AlphaFoldDB" id="A0A9Q0FL43"/>
<accession>A0A9Q0FL43</accession>
<dbReference type="InterPro" id="IPR001087">
    <property type="entry name" value="GDSL"/>
</dbReference>
<dbReference type="EMBL" id="JAKUCV010005119">
    <property type="protein sequence ID" value="KAJ4832595.1"/>
    <property type="molecule type" value="Genomic_DNA"/>
</dbReference>
<dbReference type="GO" id="GO:0016788">
    <property type="term" value="F:hydrolase activity, acting on ester bonds"/>
    <property type="evidence" value="ECO:0007669"/>
    <property type="project" value="InterPro"/>
</dbReference>
<gene>
    <name evidence="2" type="ORF">Tsubulata_023326</name>
</gene>
<dbReference type="Gene3D" id="3.40.50.1110">
    <property type="entry name" value="SGNH hydrolase"/>
    <property type="match status" value="1"/>
</dbReference>
<evidence type="ECO:0000313" key="3">
    <source>
        <dbReference type="Proteomes" id="UP001141552"/>
    </source>
</evidence>
<comment type="caution">
    <text evidence="2">The sequence shown here is derived from an EMBL/GenBank/DDBJ whole genome shotgun (WGS) entry which is preliminary data.</text>
</comment>
<dbReference type="Proteomes" id="UP001141552">
    <property type="component" value="Unassembled WGS sequence"/>
</dbReference>
<dbReference type="PANTHER" id="PTHR45642">
    <property type="entry name" value="GDSL ESTERASE/LIPASE EXL3"/>
    <property type="match status" value="1"/>
</dbReference>
<evidence type="ECO:0000256" key="1">
    <source>
        <dbReference type="ARBA" id="ARBA00008668"/>
    </source>
</evidence>
<dbReference type="InterPro" id="IPR036514">
    <property type="entry name" value="SGNH_hydro_sf"/>
</dbReference>
<dbReference type="PANTHER" id="PTHR45642:SF30">
    <property type="entry name" value="SGNH HYDROLASE-TYPE ESTERASE DOMAIN-CONTAINING PROTEIN"/>
    <property type="match status" value="1"/>
</dbReference>
<reference evidence="2" key="1">
    <citation type="submission" date="2022-02" db="EMBL/GenBank/DDBJ databases">
        <authorList>
            <person name="Henning P.M."/>
            <person name="McCubbin A.G."/>
            <person name="Shore J.S."/>
        </authorList>
    </citation>
    <scope>NUCLEOTIDE SEQUENCE</scope>
    <source>
        <strain evidence="2">F60SS</strain>
        <tissue evidence="2">Leaves</tissue>
    </source>
</reference>
<comment type="similarity">
    <text evidence="1">Belongs to the 'GDSL' lipolytic enzyme family.</text>
</comment>
<dbReference type="Pfam" id="PF00657">
    <property type="entry name" value="Lipase_GDSL"/>
    <property type="match status" value="1"/>
</dbReference>